<name>A0A6I6H122_9PSED</name>
<dbReference type="RefSeq" id="WP_157191011.1">
    <property type="nucleotide sequence ID" value="NZ_CP046621.1"/>
</dbReference>
<dbReference type="AlphaFoldDB" id="A0A6I6H122"/>
<dbReference type="Pfam" id="PF01435">
    <property type="entry name" value="Peptidase_M48"/>
    <property type="match status" value="1"/>
</dbReference>
<feature type="transmembrane region" description="Helical" evidence="12">
    <location>
        <begin position="548"/>
        <end position="569"/>
    </location>
</feature>
<evidence type="ECO:0000256" key="5">
    <source>
        <dbReference type="ARBA" id="ARBA00022692"/>
    </source>
</evidence>
<feature type="domain" description="Peptidase M48" evidence="13">
    <location>
        <begin position="289"/>
        <end position="470"/>
    </location>
</feature>
<feature type="transmembrane region" description="Helical" evidence="12">
    <location>
        <begin position="145"/>
        <end position="165"/>
    </location>
</feature>
<evidence type="ECO:0000256" key="12">
    <source>
        <dbReference type="SAM" id="Phobius"/>
    </source>
</evidence>
<evidence type="ECO:0000256" key="9">
    <source>
        <dbReference type="ARBA" id="ARBA00022989"/>
    </source>
</evidence>
<keyword evidence="11 12" id="KW-0472">Membrane</keyword>
<evidence type="ECO:0000256" key="7">
    <source>
        <dbReference type="ARBA" id="ARBA00022801"/>
    </source>
</evidence>
<keyword evidence="15" id="KW-1185">Reference proteome</keyword>
<evidence type="ECO:0000313" key="14">
    <source>
        <dbReference type="EMBL" id="QGW75801.1"/>
    </source>
</evidence>
<dbReference type="Proteomes" id="UP000426235">
    <property type="component" value="Chromosome"/>
</dbReference>
<comment type="subcellular location">
    <subcellularLocation>
        <location evidence="2">Cell membrane</location>
        <topology evidence="2">Multi-pass membrane protein</topology>
    </subcellularLocation>
</comment>
<evidence type="ECO:0000256" key="3">
    <source>
        <dbReference type="ARBA" id="ARBA00022475"/>
    </source>
</evidence>
<proteinExistence type="predicted"/>
<dbReference type="GO" id="GO:0005886">
    <property type="term" value="C:plasma membrane"/>
    <property type="evidence" value="ECO:0007669"/>
    <property type="project" value="UniProtKB-SubCell"/>
</dbReference>
<organism evidence="14 15">
    <name type="scientific">Pseudomonas alkylphenolica</name>
    <dbReference type="NCBI Taxonomy" id="237609"/>
    <lineage>
        <taxon>Bacteria</taxon>
        <taxon>Pseudomonadati</taxon>
        <taxon>Pseudomonadota</taxon>
        <taxon>Gammaproteobacteria</taxon>
        <taxon>Pseudomonadales</taxon>
        <taxon>Pseudomonadaceae</taxon>
        <taxon>Pseudomonas</taxon>
    </lineage>
</organism>
<gene>
    <name evidence="14" type="ORF">GPJ81_03605</name>
</gene>
<evidence type="ECO:0000256" key="1">
    <source>
        <dbReference type="ARBA" id="ARBA00001947"/>
    </source>
</evidence>
<evidence type="ECO:0000256" key="11">
    <source>
        <dbReference type="ARBA" id="ARBA00023136"/>
    </source>
</evidence>
<reference evidence="14" key="1">
    <citation type="submission" date="2019-12" db="EMBL/GenBank/DDBJ databases">
        <title>Hybrid Genome Assemblies of two High G+C Isolates from Undergraduate Microbiology Courses.</title>
        <authorList>
            <person name="Ne Ville C.J."/>
            <person name="Enright D."/>
            <person name="Hernandez I."/>
            <person name="Dodsworth J."/>
            <person name="Orwin P.M."/>
        </authorList>
    </citation>
    <scope>NUCLEOTIDE SEQUENCE [LARGE SCALE GENOMIC DNA]</scope>
    <source>
        <strain evidence="14">Neo</strain>
    </source>
</reference>
<evidence type="ECO:0000259" key="13">
    <source>
        <dbReference type="Pfam" id="PF01435"/>
    </source>
</evidence>
<keyword evidence="8" id="KW-0862">Zinc</keyword>
<evidence type="ECO:0000313" key="15">
    <source>
        <dbReference type="Proteomes" id="UP000426235"/>
    </source>
</evidence>
<dbReference type="PANTHER" id="PTHR43221:SF1">
    <property type="entry name" value="PROTEASE HTPX"/>
    <property type="match status" value="1"/>
</dbReference>
<evidence type="ECO:0000256" key="6">
    <source>
        <dbReference type="ARBA" id="ARBA00022723"/>
    </source>
</evidence>
<feature type="transmembrane region" description="Helical" evidence="12">
    <location>
        <begin position="185"/>
        <end position="204"/>
    </location>
</feature>
<keyword evidence="3" id="KW-1003">Cell membrane</keyword>
<accession>A0A6I6H122</accession>
<keyword evidence="5 12" id="KW-0812">Transmembrane</keyword>
<evidence type="ECO:0000256" key="8">
    <source>
        <dbReference type="ARBA" id="ARBA00022833"/>
    </source>
</evidence>
<keyword evidence="7" id="KW-0378">Hydrolase</keyword>
<feature type="transmembrane region" description="Helical" evidence="12">
    <location>
        <begin position="98"/>
        <end position="124"/>
    </location>
</feature>
<keyword evidence="9 12" id="KW-1133">Transmembrane helix</keyword>
<dbReference type="GO" id="GO:0006508">
    <property type="term" value="P:proteolysis"/>
    <property type="evidence" value="ECO:0007669"/>
    <property type="project" value="UniProtKB-KW"/>
</dbReference>
<protein>
    <submittedName>
        <fullName evidence="14">M48 family metalloprotease</fullName>
    </submittedName>
</protein>
<comment type="cofactor">
    <cofactor evidence="1">
        <name>Zn(2+)</name>
        <dbReference type="ChEBI" id="CHEBI:29105"/>
    </cofactor>
</comment>
<dbReference type="GO" id="GO:0004222">
    <property type="term" value="F:metalloendopeptidase activity"/>
    <property type="evidence" value="ECO:0007669"/>
    <property type="project" value="InterPro"/>
</dbReference>
<keyword evidence="6" id="KW-0479">Metal-binding</keyword>
<keyword evidence="10 14" id="KW-0482">Metalloprotease</keyword>
<evidence type="ECO:0000256" key="4">
    <source>
        <dbReference type="ARBA" id="ARBA00022670"/>
    </source>
</evidence>
<dbReference type="InterPro" id="IPR001915">
    <property type="entry name" value="Peptidase_M48"/>
</dbReference>
<dbReference type="InterPro" id="IPR050083">
    <property type="entry name" value="HtpX_protease"/>
</dbReference>
<sequence>MKNYKLIAVLILLPLCLNLFGVWELKRSIETNSELVSIQANINEILPELEALVSRSGSRAPMVEIDGERLSANLALSRLSTAKSDIKTLIPLGELKSWLAKAVIALGLLAALVGGIGMWGLSWAGARALHSRERLLHTFTRVSRILPYVLVGHIILMGAAVASILAFEGLGIWHAGKMNSGEIKLMLVALLIMAGCLYSMWQMAKQLRVMLHMFEPTAMPVLGQDVSEAQAPVLWAHVCELAARLGALAPDHIVLGVSEGFYVTSSDVELLPAGNTLQGRTLHVPMMYLGLLDTGEIDAVIGHELAHFAGADTEYSLRFVPIYDGIGRSLGVIAETMLASDMLQRTILRPAFMLGIYFMESFDHAVNHWSRVRELAADAAGAQLAGNLAMASALVRISAIDPVLLERIHTHIASAVQQTPEHPPVADLPTCAIQELAALPLSLPEEEMATQLPHPSDTHPSNGERIAALQIAVDDAVRSGTRALDAGQACAAMDRYFADPQALRTRITQDYINHYVAQDAAAVEELRDHASKVSGNVSLHEGARLRGLLLLIFCAVLTLATVAVLAIPFLSPTAGEKFPRVLIVTGCVLIFTVACILPFALRMRARADKTALLLTPDHLVFSNFKAPLPIQHIADFGLQIGQGVILNIQLEDDAPLPELASRSFFSPDAKVFKKKRWVQLQLTQFCRDDKALKAQELADLIGSYLNAGAARHLLQQRFEQA</sequence>
<dbReference type="PANTHER" id="PTHR43221">
    <property type="entry name" value="PROTEASE HTPX"/>
    <property type="match status" value="1"/>
</dbReference>
<evidence type="ECO:0000256" key="10">
    <source>
        <dbReference type="ARBA" id="ARBA00023049"/>
    </source>
</evidence>
<feature type="transmembrane region" description="Helical" evidence="12">
    <location>
        <begin position="581"/>
        <end position="601"/>
    </location>
</feature>
<dbReference type="EMBL" id="CP046621">
    <property type="protein sequence ID" value="QGW75801.1"/>
    <property type="molecule type" value="Genomic_DNA"/>
</dbReference>
<evidence type="ECO:0000256" key="2">
    <source>
        <dbReference type="ARBA" id="ARBA00004651"/>
    </source>
</evidence>
<dbReference type="CDD" id="cd07328">
    <property type="entry name" value="M48_Ste24p_like"/>
    <property type="match status" value="1"/>
</dbReference>
<keyword evidence="4" id="KW-0645">Protease</keyword>
<dbReference type="GO" id="GO:0046872">
    <property type="term" value="F:metal ion binding"/>
    <property type="evidence" value="ECO:0007669"/>
    <property type="project" value="UniProtKB-KW"/>
</dbReference>